<organism evidence="1">
    <name type="scientific">bioreactor metagenome</name>
    <dbReference type="NCBI Taxonomy" id="1076179"/>
    <lineage>
        <taxon>unclassified sequences</taxon>
        <taxon>metagenomes</taxon>
        <taxon>ecological metagenomes</taxon>
    </lineage>
</organism>
<sequence length="82" mass="9182">MERGVLAPDIVGVVGCNQRNAGLFGNFDQLRVDCFLTFDPVILQFQIIVVFRKSIPVYLSSLQSLFIVTFQNKLRQFSGKAG</sequence>
<accession>A0A645EYZ8</accession>
<evidence type="ECO:0000313" key="1">
    <source>
        <dbReference type="EMBL" id="MPN05624.1"/>
    </source>
</evidence>
<dbReference type="EMBL" id="VSSQ01051530">
    <property type="protein sequence ID" value="MPN05624.1"/>
    <property type="molecule type" value="Genomic_DNA"/>
</dbReference>
<comment type="caution">
    <text evidence="1">The sequence shown here is derived from an EMBL/GenBank/DDBJ whole genome shotgun (WGS) entry which is preliminary data.</text>
</comment>
<name>A0A645EYZ8_9ZZZZ</name>
<gene>
    <name evidence="1" type="ORF">SDC9_152875</name>
</gene>
<protein>
    <submittedName>
        <fullName evidence="1">Uncharacterized protein</fullName>
    </submittedName>
</protein>
<dbReference type="AlphaFoldDB" id="A0A645EYZ8"/>
<reference evidence="1" key="1">
    <citation type="submission" date="2019-08" db="EMBL/GenBank/DDBJ databases">
        <authorList>
            <person name="Kucharzyk K."/>
            <person name="Murdoch R.W."/>
            <person name="Higgins S."/>
            <person name="Loffler F."/>
        </authorList>
    </citation>
    <scope>NUCLEOTIDE SEQUENCE</scope>
</reference>
<proteinExistence type="predicted"/>